<feature type="compositionally biased region" description="Basic and acidic residues" evidence="1">
    <location>
        <begin position="148"/>
        <end position="164"/>
    </location>
</feature>
<feature type="compositionally biased region" description="Polar residues" evidence="1">
    <location>
        <begin position="179"/>
        <end position="205"/>
    </location>
</feature>
<dbReference type="InterPro" id="IPR006631">
    <property type="entry name" value="DM4_12"/>
</dbReference>
<dbReference type="SMART" id="SM00718">
    <property type="entry name" value="DM4_12"/>
    <property type="match status" value="1"/>
</dbReference>
<evidence type="ECO:0000313" key="3">
    <source>
        <dbReference type="Proteomes" id="UP000682892"/>
    </source>
</evidence>
<feature type="region of interest" description="Disordered" evidence="1">
    <location>
        <begin position="148"/>
        <end position="220"/>
    </location>
</feature>
<protein>
    <submittedName>
        <fullName evidence="2">AAEL007531-PA</fullName>
    </submittedName>
</protein>
<organism evidence="2 3">
    <name type="scientific">Aedes aegypti</name>
    <name type="common">Yellowfever mosquito</name>
    <name type="synonym">Culex aegypti</name>
    <dbReference type="NCBI Taxonomy" id="7159"/>
    <lineage>
        <taxon>Eukaryota</taxon>
        <taxon>Metazoa</taxon>
        <taxon>Ecdysozoa</taxon>
        <taxon>Arthropoda</taxon>
        <taxon>Hexapoda</taxon>
        <taxon>Insecta</taxon>
        <taxon>Pterygota</taxon>
        <taxon>Neoptera</taxon>
        <taxon>Endopterygota</taxon>
        <taxon>Diptera</taxon>
        <taxon>Nematocera</taxon>
        <taxon>Culicoidea</taxon>
        <taxon>Culicidae</taxon>
        <taxon>Culicinae</taxon>
        <taxon>Aedini</taxon>
        <taxon>Aedes</taxon>
        <taxon>Stegomyia</taxon>
    </lineage>
</organism>
<feature type="compositionally biased region" description="Polar residues" evidence="1">
    <location>
        <begin position="62"/>
        <end position="88"/>
    </location>
</feature>
<dbReference type="OMA" id="PYSEHLD"/>
<reference evidence="2" key="2">
    <citation type="journal article" date="2007" name="Science">
        <title>Genome sequence of Aedes aegypti, a major arbovirus vector.</title>
        <authorList>
            <person name="Nene V."/>
            <person name="Wortman J.R."/>
            <person name="Lawson D."/>
            <person name="Haas B."/>
            <person name="Kodira C."/>
            <person name="Tu Z.J."/>
            <person name="Loftus B."/>
            <person name="Xi Z."/>
            <person name="Megy K."/>
            <person name="Grabherr M."/>
            <person name="Ren Q."/>
            <person name="Zdobnov E.M."/>
            <person name="Lobo N.F."/>
            <person name="Campbell K.S."/>
            <person name="Brown S.E."/>
            <person name="Bonaldo M.F."/>
            <person name="Zhu J."/>
            <person name="Sinkins S.P."/>
            <person name="Hogenkamp D.G."/>
            <person name="Amedeo P."/>
            <person name="Arensburger P."/>
            <person name="Atkinson P.W."/>
            <person name="Bidwell S."/>
            <person name="Biedler J."/>
            <person name="Birney E."/>
            <person name="Bruggner R.V."/>
            <person name="Costas J."/>
            <person name="Coy M.R."/>
            <person name="Crabtree J."/>
            <person name="Crawford M."/>
            <person name="Debruyn B."/>
            <person name="Decaprio D."/>
            <person name="Eiglmeier K."/>
            <person name="Eisenstadt E."/>
            <person name="El-Dorry H."/>
            <person name="Gelbart W.M."/>
            <person name="Gomes S.L."/>
            <person name="Hammond M."/>
            <person name="Hannick L.I."/>
            <person name="Hogan J.R."/>
            <person name="Holmes M.H."/>
            <person name="Jaffe D."/>
            <person name="Johnston J.S."/>
            <person name="Kennedy R.C."/>
            <person name="Koo H."/>
            <person name="Kravitz S."/>
            <person name="Kriventseva E.V."/>
            <person name="Kulp D."/>
            <person name="Labutti K."/>
            <person name="Lee E."/>
            <person name="Li S."/>
            <person name="Lovin D.D."/>
            <person name="Mao C."/>
            <person name="Mauceli E."/>
            <person name="Menck C.F."/>
            <person name="Miller J.R."/>
            <person name="Montgomery P."/>
            <person name="Mori A."/>
            <person name="Nascimento A.L."/>
            <person name="Naveira H.F."/>
            <person name="Nusbaum C."/>
            <person name="O'leary S."/>
            <person name="Orvis J."/>
            <person name="Pertea M."/>
            <person name="Quesneville H."/>
            <person name="Reidenbach K.R."/>
            <person name="Rogers Y.H."/>
            <person name="Roth C.W."/>
            <person name="Schneider J.R."/>
            <person name="Schatz M."/>
            <person name="Shumway M."/>
            <person name="Stanke M."/>
            <person name="Stinson E.O."/>
            <person name="Tubio J.M."/>
            <person name="Vanzee J.P."/>
            <person name="Verjovski-Almeida S."/>
            <person name="Werner D."/>
            <person name="White O."/>
            <person name="Wyder S."/>
            <person name="Zeng Q."/>
            <person name="Zhao Q."/>
            <person name="Zhao Y."/>
            <person name="Hill C.A."/>
            <person name="Raikhel A.S."/>
            <person name="Soares M.B."/>
            <person name="Knudson D.L."/>
            <person name="Lee N.H."/>
            <person name="Galagan J."/>
            <person name="Salzberg S.L."/>
            <person name="Paulsen I.T."/>
            <person name="Dimopoulos G."/>
            <person name="Collins F.H."/>
            <person name="Birren B."/>
            <person name="Fraser-Liggett C.M."/>
            <person name="Severson D.W."/>
        </authorList>
    </citation>
    <scope>NUCLEOTIDE SEQUENCE [LARGE SCALE GENOMIC DNA]</scope>
    <source>
        <strain evidence="2">Liverpool</strain>
    </source>
</reference>
<feature type="region of interest" description="Disordered" evidence="1">
    <location>
        <begin position="32"/>
        <end position="99"/>
    </location>
</feature>
<dbReference type="PhylomeDB" id="Q171U9"/>
<dbReference type="VEuPathDB" id="VectorBase:AAEL007531"/>
<dbReference type="Proteomes" id="UP000682892">
    <property type="component" value="Unassembled WGS sequence"/>
</dbReference>
<feature type="region of interest" description="Disordered" evidence="1">
    <location>
        <begin position="245"/>
        <end position="281"/>
    </location>
</feature>
<dbReference type="EMBL" id="CH477446">
    <property type="protein sequence ID" value="EAT40758.1"/>
    <property type="molecule type" value="Genomic_DNA"/>
</dbReference>
<dbReference type="PaxDb" id="7159-AAEL007531-PA"/>
<gene>
    <name evidence="2" type="ORF">AaeL_AAEL007531</name>
</gene>
<dbReference type="PANTHER" id="PTHR21398:SF6">
    <property type="entry name" value="AGAP007094-PA"/>
    <property type="match status" value="1"/>
</dbReference>
<name>Q171U9_AEDAE</name>
<dbReference type="AlphaFoldDB" id="Q171U9"/>
<reference evidence="2" key="3">
    <citation type="submission" date="2012-09" db="EMBL/GenBank/DDBJ databases">
        <authorList>
            <consortium name="VectorBase"/>
        </authorList>
    </citation>
    <scope>NUCLEOTIDE SEQUENCE</scope>
    <source>
        <strain evidence="2">Liverpool</strain>
    </source>
</reference>
<reference evidence="2" key="1">
    <citation type="submission" date="2005-10" db="EMBL/GenBank/DDBJ databases">
        <authorList>
            <person name="Loftus B.J."/>
            <person name="Nene V.M."/>
            <person name="Hannick L.I."/>
            <person name="Bidwell S."/>
            <person name="Haas B."/>
            <person name="Amedeo P."/>
            <person name="Orvis J."/>
            <person name="Wortman J.R."/>
            <person name="White O.R."/>
            <person name="Salzberg S."/>
            <person name="Shumway M."/>
            <person name="Koo H."/>
            <person name="Zhao Y."/>
            <person name="Holmes M."/>
            <person name="Miller J."/>
            <person name="Schatz M."/>
            <person name="Pop M."/>
            <person name="Pai G."/>
            <person name="Utterback T."/>
            <person name="Rogers Y.-H."/>
            <person name="Kravitz S."/>
            <person name="Fraser C.M."/>
        </authorList>
    </citation>
    <scope>NUCLEOTIDE SEQUENCE</scope>
    <source>
        <strain evidence="2">Liverpool</strain>
    </source>
</reference>
<proteinExistence type="predicted"/>
<accession>Q171U9</accession>
<dbReference type="eggNOG" id="ENOG502RF99">
    <property type="taxonomic scope" value="Eukaryota"/>
</dbReference>
<evidence type="ECO:0000256" key="1">
    <source>
        <dbReference type="SAM" id="MobiDB-lite"/>
    </source>
</evidence>
<evidence type="ECO:0000313" key="2">
    <source>
        <dbReference type="EMBL" id="EAT40758.1"/>
    </source>
</evidence>
<dbReference type="Pfam" id="PF07841">
    <property type="entry name" value="DM4_12"/>
    <property type="match status" value="1"/>
</dbReference>
<sequence length="576" mass="63551">MRLALVRAVQVQAEVKQVCGGAGDMQLALERTDETAYHPSTVRDERPFATPRPSRSAPGAQLESTLNRVITECSNGDSSDKTPSSRQPANDPPTGASAVENYNAKYGQQYLPCKVKAKVGSSSYDLEDLTGKPLGIWPAIHLKPALERTDETAYHPSTVRDERPFATPRPSRSAPGAQLESTLNRVITECSNGDSSDKTPSSRQPANDPPTGASTEAASAKSLKKYLLKENKKYRKKYVSNDDYRQAGALNREPREAPVNEDDAEAPTTSAHKVSNESEKPHSRMKRLIWVTDDGRLALPPGTSLTIAPTIALPFVRYPPTGFLSNISISLPVTIDFDKLGLTDNQNPLGVLPPLLARSMGRAAGSILADYVSDYMRTRRRKRNAPNFSGSENFKITTNFIDGEDNEQKAPVLPDEHKHAFHGGERALLYTVVEDFIANFGLDGKACMLRAICEVHSKPVERFGLIGEVLKLFFTASLSPYSEHLDEYVSAENVGKGESGPGECFPYYKDCPKSLFQMGNNFQQRYKDEPSHESLDNNLYENEIDDIARDIRSNSRSESKDETVIQFENGVNKMAM</sequence>
<feature type="compositionally biased region" description="Basic and acidic residues" evidence="1">
    <location>
        <begin position="32"/>
        <end position="47"/>
    </location>
</feature>
<dbReference type="HOGENOM" id="CLU_473444_0_0_1"/>
<dbReference type="PANTHER" id="PTHR21398">
    <property type="entry name" value="AGAP007094-PA"/>
    <property type="match status" value="1"/>
</dbReference>